<evidence type="ECO:0000313" key="8">
    <source>
        <dbReference type="Proteomes" id="UP000379480"/>
    </source>
</evidence>
<dbReference type="GO" id="GO:0005198">
    <property type="term" value="F:structural molecule activity"/>
    <property type="evidence" value="ECO:0007669"/>
    <property type="project" value="InterPro"/>
</dbReference>
<dbReference type="InterPro" id="IPR013384">
    <property type="entry name" value="Flagell_FlgL"/>
</dbReference>
<dbReference type="OrthoDB" id="9768249at2"/>
<reference evidence="7 8" key="1">
    <citation type="submission" date="2019-09" db="EMBL/GenBank/DDBJ databases">
        <authorList>
            <person name="Chandra G."/>
            <person name="Truman W A."/>
        </authorList>
    </citation>
    <scope>NUCLEOTIDE SEQUENCE [LARGE SCALE GENOMIC DNA]</scope>
    <source>
        <strain evidence="7">PS723</strain>
    </source>
</reference>
<dbReference type="SUPFAM" id="SSF64518">
    <property type="entry name" value="Phase 1 flagellin"/>
    <property type="match status" value="1"/>
</dbReference>
<keyword evidence="5" id="KW-0975">Bacterial flagellum</keyword>
<dbReference type="NCBIfam" id="NF009361">
    <property type="entry name" value="PRK12717.1"/>
    <property type="match status" value="1"/>
</dbReference>
<organism evidence="7 8">
    <name type="scientific">Pseudomonas fluorescens</name>
    <dbReference type="NCBI Taxonomy" id="294"/>
    <lineage>
        <taxon>Bacteria</taxon>
        <taxon>Pseudomonadati</taxon>
        <taxon>Pseudomonadota</taxon>
        <taxon>Gammaproteobacteria</taxon>
        <taxon>Pseudomonadales</taxon>
        <taxon>Pseudomonadaceae</taxon>
        <taxon>Pseudomonas</taxon>
    </lineage>
</organism>
<sequence>MRISTAQYFEFTANKYAENFSNVVKTQEQVTSGVRLQSAADDPVGAAKLLLLQQQQNMLTQYSGNMSTLKNTLTNEESVLESVDIALQRGRELALQAGGAGGGGISDADRKSIAVEIGELEAQVMSLLNSKDSSGQYMFGGSMTSTPPYVRNNDGTYTYQGDETTLSLQVSDTLKLATNDTGKSILENSVNSARTQTALQVTAPAVDDGKVVVSAGLMTSNAAYTKNFATGEPYKIEFISATQYKVLDKDDLEVTSEIPGNGVFDAKKEGASSIELRGVKFEISLNLKDTDIPDTTVGGRIFVLESKPDSFNPSRTPGNTSTAQLTGASVANKTDYASTFPKGGVVLKFTTAPAYEVYAQPYSADSKSIANGTMIGTSITAAGVQFDITGVPEDGDQFVIGANSHRSQSALDTLSQLRKALETPSDGDIIAEARLKDATDAAITNLTNATSQLLNVRGAIGARLGSIDIQSSENISQSLANKTTQSAIADTDISTAAIDLAFQQAMLQASQLAFVKISQLSLFNKL</sequence>
<evidence type="ECO:0000259" key="6">
    <source>
        <dbReference type="Pfam" id="PF00669"/>
    </source>
</evidence>
<comment type="subcellular location">
    <subcellularLocation>
        <location evidence="1">Bacterial flagellum</location>
    </subcellularLocation>
    <subcellularLocation>
        <location evidence="2">Secreted</location>
    </subcellularLocation>
</comment>
<dbReference type="Pfam" id="PF00669">
    <property type="entry name" value="Flagellin_N"/>
    <property type="match status" value="1"/>
</dbReference>
<name>A0A5E7CIW1_PSEFL</name>
<proteinExistence type="inferred from homology"/>
<dbReference type="PANTHER" id="PTHR42792">
    <property type="entry name" value="FLAGELLIN"/>
    <property type="match status" value="1"/>
</dbReference>
<dbReference type="Gene3D" id="1.20.1330.10">
    <property type="entry name" value="f41 fragment of flagellin, N-terminal domain"/>
    <property type="match status" value="2"/>
</dbReference>
<protein>
    <recommendedName>
        <fullName evidence="6">Flagellin N-terminal domain-containing protein</fullName>
    </recommendedName>
</protein>
<dbReference type="PANTHER" id="PTHR42792:SF1">
    <property type="entry name" value="FLAGELLAR HOOK-ASSOCIATED PROTEIN 3"/>
    <property type="match status" value="1"/>
</dbReference>
<evidence type="ECO:0000256" key="2">
    <source>
        <dbReference type="ARBA" id="ARBA00004613"/>
    </source>
</evidence>
<dbReference type="InterPro" id="IPR001029">
    <property type="entry name" value="Flagellin_N"/>
</dbReference>
<evidence type="ECO:0000256" key="3">
    <source>
        <dbReference type="ARBA" id="ARBA00005709"/>
    </source>
</evidence>
<dbReference type="InterPro" id="IPR001492">
    <property type="entry name" value="Flagellin"/>
</dbReference>
<dbReference type="NCBIfam" id="TIGR02550">
    <property type="entry name" value="flagell_flgL"/>
    <property type="match status" value="1"/>
</dbReference>
<dbReference type="GO" id="GO:0009424">
    <property type="term" value="C:bacterial-type flagellum hook"/>
    <property type="evidence" value="ECO:0007669"/>
    <property type="project" value="InterPro"/>
</dbReference>
<gene>
    <name evidence="7" type="ORF">PS723_02939</name>
</gene>
<dbReference type="EMBL" id="CABVHY010000013">
    <property type="protein sequence ID" value="VVO04833.1"/>
    <property type="molecule type" value="Genomic_DNA"/>
</dbReference>
<evidence type="ECO:0000256" key="4">
    <source>
        <dbReference type="ARBA" id="ARBA00022525"/>
    </source>
</evidence>
<evidence type="ECO:0000313" key="7">
    <source>
        <dbReference type="EMBL" id="VVO04833.1"/>
    </source>
</evidence>
<dbReference type="GO" id="GO:0005576">
    <property type="term" value="C:extracellular region"/>
    <property type="evidence" value="ECO:0007669"/>
    <property type="project" value="UniProtKB-SubCell"/>
</dbReference>
<dbReference type="AlphaFoldDB" id="A0A5E7CIW1"/>
<keyword evidence="4" id="KW-0964">Secreted</keyword>
<dbReference type="RefSeq" id="WP_150804346.1">
    <property type="nucleotide sequence ID" value="NZ_CABVHY010000013.1"/>
</dbReference>
<dbReference type="GO" id="GO:0071973">
    <property type="term" value="P:bacterial-type flagellum-dependent cell motility"/>
    <property type="evidence" value="ECO:0007669"/>
    <property type="project" value="InterPro"/>
</dbReference>
<evidence type="ECO:0000256" key="5">
    <source>
        <dbReference type="ARBA" id="ARBA00023143"/>
    </source>
</evidence>
<feature type="domain" description="Flagellin N-terminal" evidence="6">
    <location>
        <begin position="6"/>
        <end position="144"/>
    </location>
</feature>
<comment type="similarity">
    <text evidence="3">Belongs to the bacterial flagellin family.</text>
</comment>
<accession>A0A5E7CIW1</accession>
<evidence type="ECO:0000256" key="1">
    <source>
        <dbReference type="ARBA" id="ARBA00004365"/>
    </source>
</evidence>
<dbReference type="Proteomes" id="UP000379480">
    <property type="component" value="Unassembled WGS sequence"/>
</dbReference>